<dbReference type="GO" id="GO:0016405">
    <property type="term" value="F:CoA-ligase activity"/>
    <property type="evidence" value="ECO:0007669"/>
    <property type="project" value="TreeGrafter"/>
</dbReference>
<dbReference type="GO" id="GO:0005777">
    <property type="term" value="C:peroxisome"/>
    <property type="evidence" value="ECO:0007669"/>
    <property type="project" value="UniProtKB-SubCell"/>
</dbReference>
<dbReference type="InterPro" id="IPR020845">
    <property type="entry name" value="AMP-binding_CS"/>
</dbReference>
<dbReference type="SUPFAM" id="SSF56801">
    <property type="entry name" value="Acetyl-CoA synthetase-like"/>
    <property type="match status" value="1"/>
</dbReference>
<comment type="similarity">
    <text evidence="2">Belongs to the ATP-dependent AMP-binding enzyme family.</text>
</comment>
<keyword evidence="4" id="KW-0576">Peroxisome</keyword>
<accession>A0A9P0KHV6</accession>
<keyword evidence="8" id="KW-1185">Reference proteome</keyword>
<evidence type="ECO:0000256" key="3">
    <source>
        <dbReference type="ARBA" id="ARBA00022598"/>
    </source>
</evidence>
<dbReference type="Pfam" id="PF00501">
    <property type="entry name" value="AMP-binding"/>
    <property type="match status" value="1"/>
</dbReference>
<organism evidence="7 8">
    <name type="scientific">Acanthoscelides obtectus</name>
    <name type="common">Bean weevil</name>
    <name type="synonym">Bruchus obtectus</name>
    <dbReference type="NCBI Taxonomy" id="200917"/>
    <lineage>
        <taxon>Eukaryota</taxon>
        <taxon>Metazoa</taxon>
        <taxon>Ecdysozoa</taxon>
        <taxon>Arthropoda</taxon>
        <taxon>Hexapoda</taxon>
        <taxon>Insecta</taxon>
        <taxon>Pterygota</taxon>
        <taxon>Neoptera</taxon>
        <taxon>Endopterygota</taxon>
        <taxon>Coleoptera</taxon>
        <taxon>Polyphaga</taxon>
        <taxon>Cucujiformia</taxon>
        <taxon>Chrysomeloidea</taxon>
        <taxon>Chrysomelidae</taxon>
        <taxon>Bruchinae</taxon>
        <taxon>Bruchini</taxon>
        <taxon>Acanthoscelides</taxon>
    </lineage>
</organism>
<dbReference type="PROSITE" id="PS00455">
    <property type="entry name" value="AMP_BINDING"/>
    <property type="match status" value="1"/>
</dbReference>
<evidence type="ECO:0000259" key="5">
    <source>
        <dbReference type="Pfam" id="PF00501"/>
    </source>
</evidence>
<evidence type="ECO:0008006" key="9">
    <source>
        <dbReference type="Google" id="ProtNLM"/>
    </source>
</evidence>
<evidence type="ECO:0000256" key="1">
    <source>
        <dbReference type="ARBA" id="ARBA00004275"/>
    </source>
</evidence>
<evidence type="ECO:0000313" key="7">
    <source>
        <dbReference type="EMBL" id="CAH1975079.1"/>
    </source>
</evidence>
<dbReference type="InterPro" id="IPR025110">
    <property type="entry name" value="AMP-bd_C"/>
</dbReference>
<dbReference type="InterPro" id="IPR042099">
    <property type="entry name" value="ANL_N_sf"/>
</dbReference>
<dbReference type="EMBL" id="CAKOFQ010006832">
    <property type="protein sequence ID" value="CAH1975079.1"/>
    <property type="molecule type" value="Genomic_DNA"/>
</dbReference>
<protein>
    <recommendedName>
        <fullName evidence="9">Luciferin 4-monooxygenase</fullName>
    </recommendedName>
</protein>
<feature type="domain" description="AMP-binding enzyme C-terminal" evidence="6">
    <location>
        <begin position="445"/>
        <end position="521"/>
    </location>
</feature>
<dbReference type="PANTHER" id="PTHR24096">
    <property type="entry name" value="LONG-CHAIN-FATTY-ACID--COA LIGASE"/>
    <property type="match status" value="1"/>
</dbReference>
<dbReference type="Proteomes" id="UP001152888">
    <property type="component" value="Unassembled WGS sequence"/>
</dbReference>
<gene>
    <name evidence="7" type="ORF">ACAOBT_LOCUS11436</name>
</gene>
<reference evidence="7" key="1">
    <citation type="submission" date="2022-03" db="EMBL/GenBank/DDBJ databases">
        <authorList>
            <person name="Sayadi A."/>
        </authorList>
    </citation>
    <scope>NUCLEOTIDE SEQUENCE</scope>
</reference>
<dbReference type="PANTHER" id="PTHR24096:SF149">
    <property type="entry name" value="AMP-BINDING DOMAIN-CONTAINING PROTEIN-RELATED"/>
    <property type="match status" value="1"/>
</dbReference>
<dbReference type="InterPro" id="IPR045851">
    <property type="entry name" value="AMP-bd_C_sf"/>
</dbReference>
<dbReference type="OrthoDB" id="10253869at2759"/>
<evidence type="ECO:0000256" key="2">
    <source>
        <dbReference type="ARBA" id="ARBA00006432"/>
    </source>
</evidence>
<feature type="domain" description="AMP-dependent synthetase/ligase" evidence="5">
    <location>
        <begin position="29"/>
        <end position="395"/>
    </location>
</feature>
<dbReference type="Pfam" id="PF13193">
    <property type="entry name" value="AMP-binding_C"/>
    <property type="match status" value="1"/>
</dbReference>
<evidence type="ECO:0000259" key="6">
    <source>
        <dbReference type="Pfam" id="PF13193"/>
    </source>
</evidence>
<proteinExistence type="inferred from homology"/>
<evidence type="ECO:0000256" key="4">
    <source>
        <dbReference type="ARBA" id="ARBA00023140"/>
    </source>
</evidence>
<name>A0A9P0KHV6_ACAOB</name>
<comment type="subcellular location">
    <subcellularLocation>
        <location evidence="1">Peroxisome</location>
    </subcellularLocation>
</comment>
<keyword evidence="3" id="KW-0436">Ligase</keyword>
<sequence length="540" mass="60906">MAENWYTIPNTRYSLGLALYAHMKSFRNRIAQYEDETDYVDTYGALLTRCIRVAMKLQELGIGEDDIVSACTHNHRNSCVPFIASTFIGAIPATFDPGLSDIDTVSLLRLMQPKVIFISQEMLKDFETYMEKARVKPAYTIVFGESRGQYMSFDEFLKPQIKENQFKVYETSNPKKTAVVMFSSGTTGLPKGICLNHYALLKQSGSFRDDCPEIINSDTADSVLLLYPTLYWISAVCTLIGAVLRGEAKVLCRSFNAKRFFEIVEKYKVTLTFVPPYNLPLILQERPKDVDLSSLKAMLTGSCPITAQLMKETIEAFPETPVKNGYGQTELAGAISLFSRPEDRDMQKKKLTSCGRIYSYLQWKIVDLETEKPVTGPYKKGELRLKTDLHMNGYYKMDSSDAFDSEGYLRTGDVAFVDEDNCLYIDDRIKEMFKYRGWHVLPAIVEEVVMAHPAVKEAAVIGIPHSEDGEHAMALVVLKEGHENVSPEDIKKYADESLSEAQKLRAGVKIVDELIRTATGKVKRKAMKEMILSNGKVRAT</sequence>
<dbReference type="InterPro" id="IPR000873">
    <property type="entry name" value="AMP-dep_synth/lig_dom"/>
</dbReference>
<dbReference type="Gene3D" id="3.30.300.30">
    <property type="match status" value="1"/>
</dbReference>
<dbReference type="AlphaFoldDB" id="A0A9P0KHV6"/>
<evidence type="ECO:0000313" key="8">
    <source>
        <dbReference type="Proteomes" id="UP001152888"/>
    </source>
</evidence>
<comment type="caution">
    <text evidence="7">The sequence shown here is derived from an EMBL/GenBank/DDBJ whole genome shotgun (WGS) entry which is preliminary data.</text>
</comment>
<dbReference type="Gene3D" id="3.40.50.12780">
    <property type="entry name" value="N-terminal domain of ligase-like"/>
    <property type="match status" value="1"/>
</dbReference>